<dbReference type="Proteomes" id="UP001156641">
    <property type="component" value="Unassembled WGS sequence"/>
</dbReference>
<protein>
    <recommendedName>
        <fullName evidence="1">Rhodanese domain-containing protein</fullName>
    </recommendedName>
</protein>
<accession>A0ABQ6A527</accession>
<evidence type="ECO:0000313" key="3">
    <source>
        <dbReference type="Proteomes" id="UP001156641"/>
    </source>
</evidence>
<comment type="caution">
    <text evidence="2">The sequence shown here is derived from an EMBL/GenBank/DDBJ whole genome shotgun (WGS) entry which is preliminary data.</text>
</comment>
<dbReference type="EMBL" id="BSOS01000067">
    <property type="protein sequence ID" value="GLR67569.1"/>
    <property type="molecule type" value="Genomic_DNA"/>
</dbReference>
<keyword evidence="3" id="KW-1185">Reference proteome</keyword>
<evidence type="ECO:0000313" key="2">
    <source>
        <dbReference type="EMBL" id="GLR67569.1"/>
    </source>
</evidence>
<proteinExistence type="predicted"/>
<dbReference type="InterPro" id="IPR001763">
    <property type="entry name" value="Rhodanese-like_dom"/>
</dbReference>
<name>A0ABQ6A527_9PROT</name>
<feature type="domain" description="Rhodanese" evidence="1">
    <location>
        <begin position="133"/>
        <end position="162"/>
    </location>
</feature>
<reference evidence="3" key="1">
    <citation type="journal article" date="2019" name="Int. J. Syst. Evol. Microbiol.">
        <title>The Global Catalogue of Microorganisms (GCM) 10K type strain sequencing project: providing services to taxonomists for standard genome sequencing and annotation.</title>
        <authorList>
            <consortium name="The Broad Institute Genomics Platform"/>
            <consortium name="The Broad Institute Genome Sequencing Center for Infectious Disease"/>
            <person name="Wu L."/>
            <person name="Ma J."/>
        </authorList>
    </citation>
    <scope>NUCLEOTIDE SEQUENCE [LARGE SCALE GENOMIC DNA]</scope>
    <source>
        <strain evidence="3">NBRC 112502</strain>
    </source>
</reference>
<dbReference type="RefSeq" id="WP_284258309.1">
    <property type="nucleotide sequence ID" value="NZ_BSOS01000067.1"/>
</dbReference>
<organism evidence="2 3">
    <name type="scientific">Acidocella aquatica</name>
    <dbReference type="NCBI Taxonomy" id="1922313"/>
    <lineage>
        <taxon>Bacteria</taxon>
        <taxon>Pseudomonadati</taxon>
        <taxon>Pseudomonadota</taxon>
        <taxon>Alphaproteobacteria</taxon>
        <taxon>Acetobacterales</taxon>
        <taxon>Acidocellaceae</taxon>
        <taxon>Acidocella</taxon>
    </lineage>
</organism>
<evidence type="ECO:0000259" key="1">
    <source>
        <dbReference type="PROSITE" id="PS50206"/>
    </source>
</evidence>
<dbReference type="PROSITE" id="PS50206">
    <property type="entry name" value="RHODANESE_3"/>
    <property type="match status" value="1"/>
</dbReference>
<sequence>MDGMRLADRLAYGAGCAARRAGFLHDAYRPDGPEGPVALDKRFLRLCVAFVLPGGSVAAPSGFGVPFRQAWADWSYLRAGDYLAGPEGTVFVAAIEPPKPMLVVMTNAVVSLARPAAPVLAGLNGYGAVLPGTQTMLLAGFPASLLVGGMGERTRAGLPDDTKVPGFSALLPVVAGVRPHVADILKTDGGERFIVTAVEQMAAVWRFTLAQEVS</sequence>
<gene>
    <name evidence="2" type="ORF">GCM10010909_22500</name>
</gene>